<evidence type="ECO:0000313" key="4">
    <source>
        <dbReference type="EMBL" id="GAD66289.1"/>
    </source>
</evidence>
<protein>
    <recommendedName>
        <fullName evidence="3">Outer membrane protein beta-barrel domain-containing protein</fullName>
    </recommendedName>
</protein>
<feature type="chain" id="PRO_5004638699" description="Outer membrane protein beta-barrel domain-containing protein" evidence="2">
    <location>
        <begin position="23"/>
        <end position="197"/>
    </location>
</feature>
<dbReference type="AlphaFoldDB" id="U3B8Y0"/>
<reference evidence="4 5" key="1">
    <citation type="submission" date="2013-09" db="EMBL/GenBank/DDBJ databases">
        <title>Whole genome shotgun sequence of Vibrio proteolyticus NBRC 13287.</title>
        <authorList>
            <person name="Isaki S."/>
            <person name="Hosoyama A."/>
            <person name="Numata M."/>
            <person name="Hashimoto M."/>
            <person name="Hosoyama Y."/>
            <person name="Tsuchikane K."/>
            <person name="Noguchi M."/>
            <person name="Hirakata S."/>
            <person name="Ichikawa N."/>
            <person name="Ohji S."/>
            <person name="Yamazoe A."/>
            <person name="Fujita N."/>
        </authorList>
    </citation>
    <scope>NUCLEOTIDE SEQUENCE [LARGE SCALE GENOMIC DNA]</scope>
    <source>
        <strain evidence="4 5">NBRC 13287</strain>
    </source>
</reference>
<dbReference type="Gene3D" id="2.40.160.20">
    <property type="match status" value="1"/>
</dbReference>
<name>U3B8Y0_VIBPR</name>
<dbReference type="InterPro" id="IPR027385">
    <property type="entry name" value="Beta-barrel_OMP"/>
</dbReference>
<evidence type="ECO:0000313" key="5">
    <source>
        <dbReference type="Proteomes" id="UP000016570"/>
    </source>
</evidence>
<dbReference type="Proteomes" id="UP000016570">
    <property type="component" value="Unassembled WGS sequence"/>
</dbReference>
<dbReference type="EMBL" id="BATJ01000003">
    <property type="protein sequence ID" value="GAD66289.1"/>
    <property type="molecule type" value="Genomic_DNA"/>
</dbReference>
<dbReference type="SUPFAM" id="SSF56925">
    <property type="entry name" value="OMPA-like"/>
    <property type="match status" value="1"/>
</dbReference>
<sequence>MCKHYLTVSVLGLLSFASPGQAQSYITPWIGYTFGGEVENQDGHHYDIKGSENVAFSVETDIQTGRIGVFYAYQSSEIEHVKLDSKVHYLQFQSSLYYPIQPNFSSYLGLGVGGSYIDAKWVDDQYGFSASIFGGVQYDLTQNLSLNGQFRWLGTVVDNDTTAACTLPTSESDSCLIRFETDWMNQFSTNIGLVMRF</sequence>
<comment type="caution">
    <text evidence="4">The sequence shown here is derived from an EMBL/GenBank/DDBJ whole genome shotgun (WGS) entry which is preliminary data.</text>
</comment>
<evidence type="ECO:0000256" key="1">
    <source>
        <dbReference type="ARBA" id="ARBA00022729"/>
    </source>
</evidence>
<evidence type="ECO:0000259" key="3">
    <source>
        <dbReference type="Pfam" id="PF13505"/>
    </source>
</evidence>
<dbReference type="eggNOG" id="COG3637">
    <property type="taxonomic scope" value="Bacteria"/>
</dbReference>
<proteinExistence type="predicted"/>
<accession>U3B8Y0</accession>
<keyword evidence="1 2" id="KW-0732">Signal</keyword>
<dbReference type="STRING" id="1219065.VPR01S_03_01990"/>
<gene>
    <name evidence="4" type="ORF">VPR01S_03_01990</name>
</gene>
<dbReference type="InterPro" id="IPR011250">
    <property type="entry name" value="OMP/PagP_B-barrel"/>
</dbReference>
<evidence type="ECO:0000256" key="2">
    <source>
        <dbReference type="SAM" id="SignalP"/>
    </source>
</evidence>
<dbReference type="RefSeq" id="WP_021704279.1">
    <property type="nucleotide sequence ID" value="NZ_BATJ01000003.1"/>
</dbReference>
<feature type="domain" description="Outer membrane protein beta-barrel" evidence="3">
    <location>
        <begin position="10"/>
        <end position="151"/>
    </location>
</feature>
<feature type="signal peptide" evidence="2">
    <location>
        <begin position="1"/>
        <end position="22"/>
    </location>
</feature>
<keyword evidence="5" id="KW-1185">Reference proteome</keyword>
<organism evidence="4 5">
    <name type="scientific">Vibrio proteolyticus NBRC 13287</name>
    <dbReference type="NCBI Taxonomy" id="1219065"/>
    <lineage>
        <taxon>Bacteria</taxon>
        <taxon>Pseudomonadati</taxon>
        <taxon>Pseudomonadota</taxon>
        <taxon>Gammaproteobacteria</taxon>
        <taxon>Vibrionales</taxon>
        <taxon>Vibrionaceae</taxon>
        <taxon>Vibrio</taxon>
    </lineage>
</organism>
<dbReference type="Pfam" id="PF13505">
    <property type="entry name" value="OMP_b-brl"/>
    <property type="match status" value="1"/>
</dbReference>